<dbReference type="PIRSF" id="PIRSF007663">
    <property type="entry name" value="UCP007663"/>
    <property type="match status" value="1"/>
</dbReference>
<reference evidence="4" key="1">
    <citation type="submission" date="2009-07" db="EMBL/GenBank/DDBJ databases">
        <authorList>
            <consortium name="US DOE Joint Genome Institute (JGI-PGF)"/>
            <person name="Lucas S."/>
            <person name="Copeland A."/>
            <person name="Lapidus A."/>
            <person name="Glavina del Rio T."/>
            <person name="Tice H."/>
            <person name="Bruce D."/>
            <person name="Goodwin L."/>
            <person name="Pitluck S."/>
            <person name="Larimer F."/>
            <person name="Land M.L."/>
            <person name="Mouttaki H."/>
            <person name="He Z."/>
            <person name="Zhou J."/>
            <person name="Hemme C.L."/>
        </authorList>
    </citation>
    <scope>NUCLEOTIDE SEQUENCE [LARGE SCALE GENOMIC DNA]</scope>
    <source>
        <strain evidence="4">DSM 2782</strain>
    </source>
</reference>
<dbReference type="InterPro" id="IPR008928">
    <property type="entry name" value="6-hairpin_glycosidase_sf"/>
</dbReference>
<dbReference type="InterPro" id="IPR054363">
    <property type="entry name" value="GH95_cat"/>
</dbReference>
<keyword evidence="4" id="KW-0378">Hydrolase</keyword>
<dbReference type="FunFam" id="1.50.10.10:FF:000028">
    <property type="entry name" value="Alpha-L-fucosidase 2"/>
    <property type="match status" value="1"/>
</dbReference>
<dbReference type="EC" id="3.2.1.51" evidence="4"/>
<dbReference type="RefSeq" id="WP_004621234.1">
    <property type="nucleotide sequence ID" value="NZ_ACXX02000013.1"/>
</dbReference>
<evidence type="ECO:0000313" key="4">
    <source>
        <dbReference type="EMBL" id="EGD46511.1"/>
    </source>
</evidence>
<keyword evidence="4" id="KW-0326">Glycosidase</keyword>
<dbReference type="Pfam" id="PF21307">
    <property type="entry name" value="Glyco_hydro_95_C"/>
    <property type="match status" value="1"/>
</dbReference>
<evidence type="ECO:0000313" key="5">
    <source>
        <dbReference type="Proteomes" id="UP000003860"/>
    </source>
</evidence>
<gene>
    <name evidence="4" type="ORF">Cpap_0764</name>
</gene>
<dbReference type="GO" id="GO:0005975">
    <property type="term" value="P:carbohydrate metabolic process"/>
    <property type="evidence" value="ECO:0007669"/>
    <property type="project" value="InterPro"/>
</dbReference>
<proteinExistence type="predicted"/>
<reference evidence="4" key="2">
    <citation type="submission" date="2011-01" db="EMBL/GenBank/DDBJ databases">
        <title>The Non-contiguous Finished genome of Clostridium papyrosolvens.</title>
        <authorList>
            <person name="Lucas S."/>
            <person name="Copeland A."/>
            <person name="Lapidus A."/>
            <person name="Cheng J.-F."/>
            <person name="Goodwin L."/>
            <person name="Pitluck S."/>
            <person name="Misra M."/>
            <person name="Chertkov O."/>
            <person name="Detter J.C."/>
            <person name="Han C."/>
            <person name="Tapia R."/>
            <person name="Land M."/>
            <person name="Hauser L."/>
            <person name="Kyrpides N."/>
            <person name="Ivanova N."/>
            <person name="Pagani I."/>
            <person name="Mouttaki H."/>
            <person name="He Z."/>
            <person name="Zhou J."/>
            <person name="Hemme C.L."/>
            <person name="Woyke T."/>
        </authorList>
    </citation>
    <scope>NUCLEOTIDE SEQUENCE [LARGE SCALE GENOMIC DNA]</scope>
    <source>
        <strain evidence="4">DSM 2782</strain>
    </source>
</reference>
<dbReference type="SUPFAM" id="SSF48208">
    <property type="entry name" value="Six-hairpin glycosidases"/>
    <property type="match status" value="1"/>
</dbReference>
<feature type="domain" description="Alpha fucosidase A-like C-terminal" evidence="2">
    <location>
        <begin position="684"/>
        <end position="750"/>
    </location>
</feature>
<dbReference type="Pfam" id="PF14498">
    <property type="entry name" value="Glyco_hyd_65N_2"/>
    <property type="match status" value="1"/>
</dbReference>
<dbReference type="InterPro" id="IPR012341">
    <property type="entry name" value="6hp_glycosidase-like_sf"/>
</dbReference>
<comment type="caution">
    <text evidence="4">The sequence shown here is derived from an EMBL/GenBank/DDBJ whole genome shotgun (WGS) entry which is preliminary data.</text>
</comment>
<name>F1TGE6_9FIRM</name>
<dbReference type="EMBL" id="ACXX02000013">
    <property type="protein sequence ID" value="EGD46511.1"/>
    <property type="molecule type" value="Genomic_DNA"/>
</dbReference>
<dbReference type="InterPro" id="IPR016518">
    <property type="entry name" value="Alpha-L-fucosidase"/>
</dbReference>
<dbReference type="InterPro" id="IPR027414">
    <property type="entry name" value="GH95_N_dom"/>
</dbReference>
<feature type="domain" description="Glycosyl hydrolase family 95 catalytic" evidence="3">
    <location>
        <begin position="281"/>
        <end position="682"/>
    </location>
</feature>
<keyword evidence="5" id="KW-1185">Reference proteome</keyword>
<dbReference type="PANTHER" id="PTHR31084">
    <property type="entry name" value="ALPHA-L-FUCOSIDASE 2"/>
    <property type="match status" value="1"/>
</dbReference>
<evidence type="ECO:0000259" key="1">
    <source>
        <dbReference type="Pfam" id="PF14498"/>
    </source>
</evidence>
<organism evidence="4 5">
    <name type="scientific">Ruminiclostridium papyrosolvens DSM 2782</name>
    <dbReference type="NCBI Taxonomy" id="588581"/>
    <lineage>
        <taxon>Bacteria</taxon>
        <taxon>Bacillati</taxon>
        <taxon>Bacillota</taxon>
        <taxon>Clostridia</taxon>
        <taxon>Eubacteriales</taxon>
        <taxon>Oscillospiraceae</taxon>
        <taxon>Ruminiclostridium</taxon>
    </lineage>
</organism>
<dbReference type="InterPro" id="IPR049053">
    <property type="entry name" value="AFCA-like_C"/>
</dbReference>
<accession>F1TGE6</accession>
<dbReference type="Gene3D" id="1.50.10.10">
    <property type="match status" value="1"/>
</dbReference>
<evidence type="ECO:0000259" key="3">
    <source>
        <dbReference type="Pfam" id="PF22124"/>
    </source>
</evidence>
<evidence type="ECO:0000259" key="2">
    <source>
        <dbReference type="Pfam" id="PF21307"/>
    </source>
</evidence>
<dbReference type="eggNOG" id="COG1554">
    <property type="taxonomic scope" value="Bacteria"/>
</dbReference>
<dbReference type="PANTHER" id="PTHR31084:SF0">
    <property type="entry name" value="ALPHA-L-FUCOSIDASE 2"/>
    <property type="match status" value="1"/>
</dbReference>
<dbReference type="Proteomes" id="UP000003860">
    <property type="component" value="Unassembled WGS sequence"/>
</dbReference>
<protein>
    <submittedName>
        <fullName evidence="4">Alpha-L-fucosidase</fullName>
        <ecNumber evidence="4">3.2.1.51</ecNumber>
    </submittedName>
</protein>
<dbReference type="GO" id="GO:0004560">
    <property type="term" value="F:alpha-L-fucosidase activity"/>
    <property type="evidence" value="ECO:0007669"/>
    <property type="project" value="UniProtKB-EC"/>
</dbReference>
<sequence>MEYILWYKSPARIWEEALPVGNGGLGGMVHGGISHECIDLNNDTLWSGLPGQLINKNILPLLPEVQCLVDEGNNYDAQKLIEENILTGYSQSYLPLGRLLLTCELSGEINNYSRSLSLNTAVCETRYTCGGVNHCREVICSYPDNVMAVHMTADKSESFTLTATLDSQLRYQVNKKGRTLIMTGDCPSCMIPDYVEAGKHIVYDSEEHSRSIGFSVGMRAYIKGGSVIVEENGISINAADEVLLVLSSSTNFEGFDIMPGSSGVDPLSKCIRTLDKAAGYSWNELLSRHKDDHSSLFKRVCLDLGTQSQLPTDERLAAYAKGQYDPSLDSLMFAYGRYLLIACSRPGTQAANLQGIWNKDLAAPWSSNYTTNINLEMNYWPAETANLSECHKPLFDLLKDVSKAGSEISRENYGCRGFVLHHNTDLWRMASAVSGQARWGFWPMGGAWLSLHIMEHYRFSCDVVFLQNHYYIMREAVLFFLDYMKPDKKGYYITNPSTSPENAFIDKEGRICSITKGSTMDLFIIRELFESCVEAQSILKIDSELSGLLVQRLCKLPPFRIGKKGQLLEWPDEYVEEEPGHRHISHLFGLFPGSVISPWHTPELAEACRKSLEQRLANGGGHTGWSCAWLICLYARLGDGDNAYRFVNQLLTRSVYPNLFDAHPPFQIDGNFGFTTGIIEMLLQSHNGELHLLPALPNSWKDGSATGLKARGNYTVDILWRNHNLLKVRITAGNSNVCRIRINESFTADKYFEKTGNLVFVYLSENESVNFNLSV</sequence>
<dbReference type="AlphaFoldDB" id="F1TGE6"/>
<dbReference type="STRING" id="588581.Cpap_0764"/>
<dbReference type="Pfam" id="PF22124">
    <property type="entry name" value="Glyco_hydro_95_cat"/>
    <property type="match status" value="1"/>
</dbReference>
<dbReference type="OrthoDB" id="9802600at2"/>
<feature type="domain" description="Glycosyl hydrolase family 95 N-terminal" evidence="1">
    <location>
        <begin position="5"/>
        <end position="253"/>
    </location>
</feature>